<proteinExistence type="predicted"/>
<dbReference type="SUPFAM" id="SSF52540">
    <property type="entry name" value="P-loop containing nucleoside triphosphate hydrolases"/>
    <property type="match status" value="1"/>
</dbReference>
<dbReference type="Gene3D" id="3.40.50.300">
    <property type="entry name" value="P-loop containing nucleotide triphosphate hydrolases"/>
    <property type="match status" value="1"/>
</dbReference>
<reference evidence="1" key="1">
    <citation type="submission" date="2020-05" db="EMBL/GenBank/DDBJ databases">
        <authorList>
            <person name="Chiriac C."/>
            <person name="Salcher M."/>
            <person name="Ghai R."/>
            <person name="Kavagutti S V."/>
        </authorList>
    </citation>
    <scope>NUCLEOTIDE SEQUENCE</scope>
</reference>
<gene>
    <name evidence="1" type="ORF">UFOPK2032_00850</name>
</gene>
<organism evidence="1">
    <name type="scientific">freshwater metagenome</name>
    <dbReference type="NCBI Taxonomy" id="449393"/>
    <lineage>
        <taxon>unclassified sequences</taxon>
        <taxon>metagenomes</taxon>
        <taxon>ecological metagenomes</taxon>
    </lineage>
</organism>
<dbReference type="EMBL" id="CAEZVM010000033">
    <property type="protein sequence ID" value="CAB4634550.1"/>
    <property type="molecule type" value="Genomic_DNA"/>
</dbReference>
<sequence>MSDKSDSLGFNLLADIEEISAQVLEQIDRGNQTPIVLIDGRAGSGKSTFAEKLQQQLFVDGESAPRVIHMDAIFEGWDGLSLGADYLVRFILNPLARQETASWQDWSWVRNERSTWREFSGGTPLIVEGCGALTERSKAHADISIWLEASEEIRRERWLLRERHLDKFDFWAAQELDFYAREKSKTLADLVIATD</sequence>
<protein>
    <submittedName>
        <fullName evidence="1">Unannotated protein</fullName>
    </submittedName>
</protein>
<dbReference type="Pfam" id="PF13238">
    <property type="entry name" value="AAA_18"/>
    <property type="match status" value="1"/>
</dbReference>
<evidence type="ECO:0000313" key="1">
    <source>
        <dbReference type="EMBL" id="CAB4634550.1"/>
    </source>
</evidence>
<name>A0A6J6JCD8_9ZZZZ</name>
<dbReference type="InterPro" id="IPR027417">
    <property type="entry name" value="P-loop_NTPase"/>
</dbReference>
<accession>A0A6J6JCD8</accession>
<dbReference type="AlphaFoldDB" id="A0A6J6JCD8"/>